<evidence type="ECO:0000313" key="2">
    <source>
        <dbReference type="Proteomes" id="UP000616769"/>
    </source>
</evidence>
<dbReference type="Proteomes" id="UP000616769">
    <property type="component" value="Unassembled WGS sequence"/>
</dbReference>
<protein>
    <submittedName>
        <fullName evidence="1">Uncharacterized protein</fullName>
    </submittedName>
</protein>
<organism evidence="1 2">
    <name type="scientific">Sarcoptes scabiei</name>
    <name type="common">Itch mite</name>
    <name type="synonym">Acarus scabiei</name>
    <dbReference type="NCBI Taxonomy" id="52283"/>
    <lineage>
        <taxon>Eukaryota</taxon>
        <taxon>Metazoa</taxon>
        <taxon>Ecdysozoa</taxon>
        <taxon>Arthropoda</taxon>
        <taxon>Chelicerata</taxon>
        <taxon>Arachnida</taxon>
        <taxon>Acari</taxon>
        <taxon>Acariformes</taxon>
        <taxon>Sarcoptiformes</taxon>
        <taxon>Astigmata</taxon>
        <taxon>Psoroptidia</taxon>
        <taxon>Sarcoptoidea</taxon>
        <taxon>Sarcoptidae</taxon>
        <taxon>Sarcoptinae</taxon>
        <taxon>Sarcoptes</taxon>
    </lineage>
</organism>
<evidence type="ECO:0000313" key="1">
    <source>
        <dbReference type="EMBL" id="KPM05166.1"/>
    </source>
</evidence>
<dbReference type="VEuPathDB" id="VectorBase:SSCA005878"/>
<proteinExistence type="predicted"/>
<dbReference type="EMBL" id="JXLN01010126">
    <property type="protein sequence ID" value="KPM05166.1"/>
    <property type="molecule type" value="Genomic_DNA"/>
</dbReference>
<sequence length="90" mass="10827">MVNSNIIIKFLRWLTWCRETKRFYSPLLIDRFEKQSLCFGSDHIEKKKQIHKMQSENYFTEAANNLRENTECPFLTPFSLLKTHGDEKIE</sequence>
<gene>
    <name evidence="1" type="ORF">QR98_0036250</name>
</gene>
<reference evidence="1 2" key="1">
    <citation type="journal article" date="2015" name="Parasit. Vectors">
        <title>Draft genome of the scabies mite.</title>
        <authorList>
            <person name="Rider S.D.Jr."/>
            <person name="Morgan M.S."/>
            <person name="Arlian L.G."/>
        </authorList>
    </citation>
    <scope>NUCLEOTIDE SEQUENCE [LARGE SCALE GENOMIC DNA]</scope>
    <source>
        <strain evidence="1">Arlian Lab</strain>
    </source>
</reference>
<name>A0A132A2B0_SARSC</name>
<dbReference type="AlphaFoldDB" id="A0A132A2B0"/>
<comment type="caution">
    <text evidence="1">The sequence shown here is derived from an EMBL/GenBank/DDBJ whole genome shotgun (WGS) entry which is preliminary data.</text>
</comment>
<accession>A0A132A2B0</accession>